<dbReference type="GeneID" id="115739564"/>
<reference evidence="3" key="2">
    <citation type="submission" date="2025-08" db="UniProtKB">
        <authorList>
            <consortium name="RefSeq"/>
        </authorList>
    </citation>
    <scope>IDENTIFICATION</scope>
    <source>
        <tissue evidence="3">Leaf</tissue>
    </source>
</reference>
<evidence type="ECO:0000313" key="3">
    <source>
        <dbReference type="RefSeq" id="XP_030528582.1"/>
    </source>
</evidence>
<reference evidence="2" key="1">
    <citation type="submission" date="2025-05" db="UniProtKB">
        <authorList>
            <consortium name="RefSeq"/>
        </authorList>
    </citation>
    <scope>NUCLEOTIDE SEQUENCE [LARGE SCALE GENOMIC DNA]</scope>
</reference>
<gene>
    <name evidence="3" type="primary">LOC115739564</name>
</gene>
<feature type="region of interest" description="Disordered" evidence="1">
    <location>
        <begin position="1"/>
        <end position="62"/>
    </location>
</feature>
<dbReference type="Proteomes" id="UP000827889">
    <property type="component" value="Chromosome 2"/>
</dbReference>
<evidence type="ECO:0000313" key="2">
    <source>
        <dbReference type="Proteomes" id="UP000827889"/>
    </source>
</evidence>
<dbReference type="AlphaFoldDB" id="A0A8B8P171"/>
<sequence>MDSSSTSPRPRPRNRNANPSYPSKSPPPSSSSRRRSPSFSSSSSSTSSLSSSSSLRSSQFPDEFSFGPATPLRFSGVPFSWEKIPGIPKKQSSRRSRDCPTSLSSNLLPLPPSATPPSSKRYANEEVGRKKKVYGATEVAEWYQWDPFVAALVECSKDHDQAQDATTNKGIDNLWNGTKVSRRIGDRLGLIGLYTSCKRACPISESIIYLPRSNQASYGLINRRSH</sequence>
<name>A0A8B8P171_9MYRT</name>
<keyword evidence="2" id="KW-1185">Reference proteome</keyword>
<protein>
    <submittedName>
        <fullName evidence="3">Uncharacterized protein</fullName>
    </submittedName>
</protein>
<dbReference type="RefSeq" id="XP_030528582.1">
    <property type="nucleotide sequence ID" value="XM_030672722.2"/>
</dbReference>
<proteinExistence type="predicted"/>
<dbReference type="PANTHER" id="PTHR33696:SF1">
    <property type="entry name" value="T22J18.15"/>
    <property type="match status" value="1"/>
</dbReference>
<feature type="region of interest" description="Disordered" evidence="1">
    <location>
        <begin position="85"/>
        <end position="123"/>
    </location>
</feature>
<feature type="compositionally biased region" description="Low complexity" evidence="1">
    <location>
        <begin position="37"/>
        <end position="58"/>
    </location>
</feature>
<evidence type="ECO:0000256" key="1">
    <source>
        <dbReference type="SAM" id="MobiDB-lite"/>
    </source>
</evidence>
<organism evidence="2 3">
    <name type="scientific">Rhodamnia argentea</name>
    <dbReference type="NCBI Taxonomy" id="178133"/>
    <lineage>
        <taxon>Eukaryota</taxon>
        <taxon>Viridiplantae</taxon>
        <taxon>Streptophyta</taxon>
        <taxon>Embryophyta</taxon>
        <taxon>Tracheophyta</taxon>
        <taxon>Spermatophyta</taxon>
        <taxon>Magnoliopsida</taxon>
        <taxon>eudicotyledons</taxon>
        <taxon>Gunneridae</taxon>
        <taxon>Pentapetalae</taxon>
        <taxon>rosids</taxon>
        <taxon>malvids</taxon>
        <taxon>Myrtales</taxon>
        <taxon>Myrtaceae</taxon>
        <taxon>Myrtoideae</taxon>
        <taxon>Myrteae</taxon>
        <taxon>Australasian group</taxon>
        <taxon>Rhodamnia</taxon>
    </lineage>
</organism>
<dbReference type="PANTHER" id="PTHR33696">
    <property type="entry name" value="T22J18.15-RELATED"/>
    <property type="match status" value="1"/>
</dbReference>
<dbReference type="OrthoDB" id="1925896at2759"/>
<accession>A0A8B8P171</accession>
<dbReference type="KEGG" id="rarg:115739564"/>